<dbReference type="Proteomes" id="UP000289456">
    <property type="component" value="Segment"/>
</dbReference>
<feature type="compositionally biased region" description="Acidic residues" evidence="1">
    <location>
        <begin position="112"/>
        <end position="123"/>
    </location>
</feature>
<gene>
    <name evidence="2" type="primary">E4</name>
</gene>
<reference evidence="3" key="1">
    <citation type="submission" date="2017-07" db="EMBL/GenBank/DDBJ databases">
        <title>HPV diversity in WHIM patients.</title>
        <authorList>
            <person name="Pastrana D.V."/>
            <person name="Peretti A."/>
            <person name="Welch N.L."/>
            <person name="Borgogna C."/>
            <person name="Badolato R."/>
            <person name="Gariglio M."/>
            <person name="FitzGerald P.C."/>
            <person name="McIntosh C.E."/>
            <person name="Van Doorslaer K."/>
            <person name="McBride A."/>
            <person name="Bliskovsky V."/>
            <person name="Velez D."/>
            <person name="Cho E."/>
            <person name="Brownell I."/>
            <person name="Liu J.S."/>
            <person name="Gonzalez C.M."/>
            <person name="Maldarelli F."/>
            <person name="Lisco A."/>
            <person name="Androphy E.J."/>
            <person name="Uldrick T.S."/>
            <person name="Yarchoan R."/>
            <person name="Dvoretzky I."/>
            <person name="Holland S.M."/>
            <person name="Freeman A.F."/>
            <person name="Murphy P.M."/>
            <person name="McDermott D.H."/>
            <person name="Buck C.B."/>
        </authorList>
    </citation>
    <scope>NUCLEOTIDE SEQUENCE [LARGE SCALE GENOMIC DNA]</scope>
</reference>
<evidence type="ECO:0000313" key="3">
    <source>
        <dbReference type="Proteomes" id="UP000289456"/>
    </source>
</evidence>
<feature type="region of interest" description="Disordered" evidence="1">
    <location>
        <begin position="63"/>
        <end position="147"/>
    </location>
</feature>
<evidence type="ECO:0000313" key="2">
    <source>
        <dbReference type="EMBL" id="ATQ38411.1"/>
    </source>
</evidence>
<dbReference type="EMBL" id="MF588724">
    <property type="protein sequence ID" value="ATQ38411.1"/>
    <property type="molecule type" value="Genomic_DNA"/>
</dbReference>
<sequence length="180" mass="20679">MSGIKCQVMWIIMDYHIQIKRGKKYTFCYFLRMLKSILVQDYGLFATKIQPFPLLLLAPPGTPAPPRKATSPPIPTPGSPHRRRGPPVGDDLRGILKKALQLPPPHRRPQADDDDEEEEETEENKENTPPPPENPQDRSDNGPLHQLLKKWGEDIDHFRHTIWTDLEDFKKKLGIHLLSV</sequence>
<organism evidence="2 3">
    <name type="scientific">Gammapapillomavirus 15</name>
    <dbReference type="NCBI Taxonomy" id="1513260"/>
    <lineage>
        <taxon>Viruses</taxon>
        <taxon>Monodnaviria</taxon>
        <taxon>Shotokuvirae</taxon>
        <taxon>Cossaviricota</taxon>
        <taxon>Papovaviricetes</taxon>
        <taxon>Zurhausenvirales</taxon>
        <taxon>Papillomaviridae</taxon>
        <taxon>Firstpapillomavirinae</taxon>
        <taxon>Gammapapillomavirus</taxon>
    </lineage>
</organism>
<feature type="compositionally biased region" description="Pro residues" evidence="1">
    <location>
        <begin position="63"/>
        <end position="78"/>
    </location>
</feature>
<evidence type="ECO:0000256" key="1">
    <source>
        <dbReference type="SAM" id="MobiDB-lite"/>
    </source>
</evidence>
<name>A0A2D2ALU4_9PAPI</name>
<protein>
    <submittedName>
        <fullName evidence="2">E4</fullName>
    </submittedName>
</protein>
<proteinExistence type="predicted"/>
<accession>A0A2D2ALU4</accession>